<keyword evidence="2" id="KW-1003">Cell membrane</keyword>
<organism evidence="10 11">
    <name type="scientific">Alosa alosa</name>
    <name type="common">allis shad</name>
    <dbReference type="NCBI Taxonomy" id="278164"/>
    <lineage>
        <taxon>Eukaryota</taxon>
        <taxon>Metazoa</taxon>
        <taxon>Chordata</taxon>
        <taxon>Craniata</taxon>
        <taxon>Vertebrata</taxon>
        <taxon>Euteleostomi</taxon>
        <taxon>Actinopterygii</taxon>
        <taxon>Neopterygii</taxon>
        <taxon>Teleostei</taxon>
        <taxon>Clupei</taxon>
        <taxon>Clupeiformes</taxon>
        <taxon>Clupeoidei</taxon>
        <taxon>Clupeidae</taxon>
        <taxon>Alosa</taxon>
    </lineage>
</organism>
<evidence type="ECO:0000256" key="8">
    <source>
        <dbReference type="ARBA" id="ARBA00023288"/>
    </source>
</evidence>
<dbReference type="AlphaFoldDB" id="A0AAV6H8R8"/>
<keyword evidence="8" id="KW-0449">Lipoprotein</keyword>
<evidence type="ECO:0000256" key="5">
    <source>
        <dbReference type="ARBA" id="ARBA00023136"/>
    </source>
</evidence>
<dbReference type="EMBL" id="JADWDJ010000003">
    <property type="protein sequence ID" value="KAG5283603.1"/>
    <property type="molecule type" value="Genomic_DNA"/>
</dbReference>
<evidence type="ECO:0000256" key="6">
    <source>
        <dbReference type="ARBA" id="ARBA00023157"/>
    </source>
</evidence>
<accession>A0AAV6H8R8</accession>
<dbReference type="Pfam" id="PF16975">
    <property type="entry name" value="UPAR_LY6_2"/>
    <property type="match status" value="1"/>
</dbReference>
<dbReference type="GO" id="GO:0098552">
    <property type="term" value="C:side of membrane"/>
    <property type="evidence" value="ECO:0007669"/>
    <property type="project" value="UniProtKB-KW"/>
</dbReference>
<comment type="caution">
    <text evidence="10">The sequence shown here is derived from an EMBL/GenBank/DDBJ whole genome shotgun (WGS) entry which is preliminary data.</text>
</comment>
<name>A0AAV6H8R8_9TELE</name>
<dbReference type="GO" id="GO:0090263">
    <property type="term" value="P:positive regulation of canonical Wnt signaling pathway"/>
    <property type="evidence" value="ECO:0007669"/>
    <property type="project" value="TreeGrafter"/>
</dbReference>
<evidence type="ECO:0000256" key="1">
    <source>
        <dbReference type="ARBA" id="ARBA00004609"/>
    </source>
</evidence>
<keyword evidence="5" id="KW-0472">Membrane</keyword>
<evidence type="ECO:0000256" key="3">
    <source>
        <dbReference type="ARBA" id="ARBA00022622"/>
    </source>
</evidence>
<dbReference type="InterPro" id="IPR045860">
    <property type="entry name" value="Snake_toxin-like_sf"/>
</dbReference>
<feature type="chain" id="PRO_5043450853" description="Ly6/PLAUR domain-containing protein 6" evidence="9">
    <location>
        <begin position="26"/>
        <end position="174"/>
    </location>
</feature>
<dbReference type="Proteomes" id="UP000823561">
    <property type="component" value="Chromosome 3"/>
</dbReference>
<feature type="signal peptide" evidence="9">
    <location>
        <begin position="1"/>
        <end position="25"/>
    </location>
</feature>
<dbReference type="Gene3D" id="2.10.60.10">
    <property type="entry name" value="CD59"/>
    <property type="match status" value="1"/>
</dbReference>
<keyword evidence="6" id="KW-1015">Disulfide bond</keyword>
<evidence type="ECO:0000256" key="2">
    <source>
        <dbReference type="ARBA" id="ARBA00022475"/>
    </source>
</evidence>
<sequence length="174" mass="19426">MEPWPTVAWVIILMVIANWMKTAHTRDFTENDIIFLHPSTTPYPGGFKCFTCEDAPDNYECNRWAPDLYCPKDARYCFTQHRINLDGNTVAVTKRCVALSDCLSTGCTDVDHEGHRTCTACCEGNICNLPIPRNESDAVFATTSPLSGAPRPPTSHPLLTITTLMLTLLFFSHV</sequence>
<gene>
    <name evidence="10" type="ORF">AALO_G00043910</name>
</gene>
<dbReference type="PANTHER" id="PTHR31171:SF0">
    <property type="entry name" value="LY6_PLAUR DOMAIN-CONTAINING PROTEIN 6"/>
    <property type="match status" value="1"/>
</dbReference>
<evidence type="ECO:0000256" key="9">
    <source>
        <dbReference type="SAM" id="SignalP"/>
    </source>
</evidence>
<keyword evidence="7" id="KW-0325">Glycoprotein</keyword>
<proteinExistence type="predicted"/>
<evidence type="ECO:0000313" key="10">
    <source>
        <dbReference type="EMBL" id="KAG5283603.1"/>
    </source>
</evidence>
<reference evidence="10" key="1">
    <citation type="submission" date="2020-10" db="EMBL/GenBank/DDBJ databases">
        <title>Chromosome-scale genome assembly of the Allis shad, Alosa alosa.</title>
        <authorList>
            <person name="Margot Z."/>
            <person name="Christophe K."/>
            <person name="Cabau C."/>
            <person name="Louis A."/>
            <person name="Berthelot C."/>
            <person name="Parey E."/>
            <person name="Roest Crollius H."/>
            <person name="Montfort J."/>
            <person name="Robinson-Rechavi M."/>
            <person name="Bucao C."/>
            <person name="Bouchez O."/>
            <person name="Gislard M."/>
            <person name="Lluch J."/>
            <person name="Milhes M."/>
            <person name="Lampietro C."/>
            <person name="Lopez Roques C."/>
            <person name="Donnadieu C."/>
            <person name="Braasch I."/>
            <person name="Desvignes T."/>
            <person name="Postlethwait J."/>
            <person name="Bobe J."/>
            <person name="Guiguen Y."/>
        </authorList>
    </citation>
    <scope>NUCLEOTIDE SEQUENCE</scope>
    <source>
        <strain evidence="10">M-15738</strain>
        <tissue evidence="10">Blood</tissue>
    </source>
</reference>
<dbReference type="GO" id="GO:0005886">
    <property type="term" value="C:plasma membrane"/>
    <property type="evidence" value="ECO:0007669"/>
    <property type="project" value="UniProtKB-SubCell"/>
</dbReference>
<evidence type="ECO:0008006" key="12">
    <source>
        <dbReference type="Google" id="ProtNLM"/>
    </source>
</evidence>
<keyword evidence="3" id="KW-0336">GPI-anchor</keyword>
<keyword evidence="4 9" id="KW-0732">Signal</keyword>
<comment type="subcellular location">
    <subcellularLocation>
        <location evidence="1">Cell membrane</location>
        <topology evidence="1">Lipid-anchor</topology>
        <topology evidence="1">GPI-anchor</topology>
    </subcellularLocation>
</comment>
<keyword evidence="11" id="KW-1185">Reference proteome</keyword>
<dbReference type="PANTHER" id="PTHR31171">
    <property type="entry name" value="LY6/PLAUR DOMAIN-CONTAINING PROTEIN 6"/>
    <property type="match status" value="1"/>
</dbReference>
<dbReference type="CDD" id="cd23625">
    <property type="entry name" value="TFP_LU_ECD_LYPD6"/>
    <property type="match status" value="1"/>
</dbReference>
<evidence type="ECO:0000256" key="4">
    <source>
        <dbReference type="ARBA" id="ARBA00022729"/>
    </source>
</evidence>
<dbReference type="GO" id="GO:0030550">
    <property type="term" value="F:acetylcholine receptor inhibitor activity"/>
    <property type="evidence" value="ECO:0007669"/>
    <property type="project" value="TreeGrafter"/>
</dbReference>
<dbReference type="SUPFAM" id="SSF57302">
    <property type="entry name" value="Snake toxin-like"/>
    <property type="match status" value="1"/>
</dbReference>
<dbReference type="FunFam" id="2.10.60.10:FF:000004">
    <property type="entry name" value="Ly6/PLAUR domain-containing protein 6"/>
    <property type="match status" value="1"/>
</dbReference>
<protein>
    <recommendedName>
        <fullName evidence="12">Ly6/PLAUR domain-containing protein 6</fullName>
    </recommendedName>
</protein>
<evidence type="ECO:0000256" key="7">
    <source>
        <dbReference type="ARBA" id="ARBA00023180"/>
    </source>
</evidence>
<dbReference type="InterPro" id="IPR039457">
    <property type="entry name" value="LYPD6-like"/>
</dbReference>
<evidence type="ECO:0000313" key="11">
    <source>
        <dbReference type="Proteomes" id="UP000823561"/>
    </source>
</evidence>